<dbReference type="Pfam" id="PF20769">
    <property type="entry name" value="YPEB_N"/>
    <property type="match status" value="1"/>
</dbReference>
<feature type="domain" description="Sporulation protein YpeB N-terminal" evidence="2">
    <location>
        <begin position="30"/>
        <end position="167"/>
    </location>
</feature>
<name>L0EDW5_THECK</name>
<dbReference type="KEGG" id="tco:Theco_1877"/>
<dbReference type="RefSeq" id="WP_015254758.1">
    <property type="nucleotide sequence ID" value="NC_019897.1"/>
</dbReference>
<dbReference type="STRING" id="717605.Theco_1877"/>
<evidence type="ECO:0000259" key="2">
    <source>
        <dbReference type="Pfam" id="PF20769"/>
    </source>
</evidence>
<dbReference type="NCBIfam" id="TIGR02889">
    <property type="entry name" value="spore_YpeB"/>
    <property type="match status" value="1"/>
</dbReference>
<dbReference type="EMBL" id="CP003255">
    <property type="protein sequence ID" value="AGA58007.1"/>
    <property type="molecule type" value="Genomic_DNA"/>
</dbReference>
<evidence type="ECO:0000313" key="4">
    <source>
        <dbReference type="Proteomes" id="UP000010795"/>
    </source>
</evidence>
<sequence>MYTRLSAVLFPVFAVLLAGTAFWGYREHQEKNSLLIKAENQYQRAFHELNAHIDQLHEQLGNTLAVNASSHSYQRKGLINIWRITSQAQSEVNQLPLTLLPFNQTEEFLSRIANFSYKTAIRDLTKQPLTEQELATLKTLYQSAEDIAKDLHAVQQKVLADNLRWMDVELALASEDSPRDNAIIDGFKTVDNKIAKYAELDWGRPVAAMYRKRTVDILSGNPVSVDDVRKKAARLLGLDSPSAVQVTENARGTEYAVYSATVNTGDGVTIQMDFTKRGGELIWYMNPREIGNQRTVSLDDAERAAREFLKERGYPEMKAIAVDPYDNAVNLTYAPVQDGAVIYPEKLTVKVALDRGEVIGLQAADYVYEHKERNLPKPAIDEAEARARLNPEFRMERSQLAVIKNDLDEDVLCHEFAGRINGGRYKIYINAENGVEEKIERYQTAEDAGAGRERALAG</sequence>
<proteinExistence type="predicted"/>
<dbReference type="eggNOG" id="COG2959">
    <property type="taxonomic scope" value="Bacteria"/>
</dbReference>
<dbReference type="OrthoDB" id="2372097at2"/>
<organism evidence="3 4">
    <name type="scientific">Thermobacillus composti (strain DSM 18247 / JCM 13945 / KWC4)</name>
    <dbReference type="NCBI Taxonomy" id="717605"/>
    <lineage>
        <taxon>Bacteria</taxon>
        <taxon>Bacillati</taxon>
        <taxon>Bacillota</taxon>
        <taxon>Bacilli</taxon>
        <taxon>Bacillales</taxon>
        <taxon>Paenibacillaceae</taxon>
        <taxon>Thermobacillus</taxon>
    </lineage>
</organism>
<reference evidence="4" key="1">
    <citation type="submission" date="2012-01" db="EMBL/GenBank/DDBJ databases">
        <title>Complete sequence of chromosome of Thermobacillus composti KWC4.</title>
        <authorList>
            <person name="Lucas S."/>
            <person name="Han J."/>
            <person name="Lapidus A."/>
            <person name="Cheng J.-F."/>
            <person name="Goodwin L."/>
            <person name="Pitluck S."/>
            <person name="Peters L."/>
            <person name="Ovchinnikova G."/>
            <person name="Teshima H."/>
            <person name="Detter J.C."/>
            <person name="Han C."/>
            <person name="Tapia R."/>
            <person name="Land M."/>
            <person name="Hauser L."/>
            <person name="Kyrpides N."/>
            <person name="Ivanova N."/>
            <person name="Pagani I."/>
            <person name="Anderson I."/>
            <person name="Woyke T."/>
        </authorList>
    </citation>
    <scope>NUCLEOTIDE SEQUENCE [LARGE SCALE GENOMIC DNA]</scope>
    <source>
        <strain evidence="4">DSM 18247 / JCM 13945 / KWC4</strain>
    </source>
</reference>
<dbReference type="InterPro" id="IPR014239">
    <property type="entry name" value="YpeB_PepSY1-2"/>
</dbReference>
<dbReference type="Pfam" id="PF14620">
    <property type="entry name" value="YPEB_PepSY1-2"/>
    <property type="match status" value="1"/>
</dbReference>
<dbReference type="InterPro" id="IPR048402">
    <property type="entry name" value="YpeB_N"/>
</dbReference>
<evidence type="ECO:0000313" key="3">
    <source>
        <dbReference type="EMBL" id="AGA58007.1"/>
    </source>
</evidence>
<gene>
    <name evidence="3" type="ordered locus">Theco_1877</name>
</gene>
<protein>
    <submittedName>
        <fullName evidence="3">Germination protein YpeB</fullName>
    </submittedName>
</protein>
<accession>L0EDW5</accession>
<keyword evidence="4" id="KW-1185">Reference proteome</keyword>
<evidence type="ECO:0000259" key="1">
    <source>
        <dbReference type="Pfam" id="PF14620"/>
    </source>
</evidence>
<dbReference type="AlphaFoldDB" id="L0EDW5"/>
<dbReference type="HOGENOM" id="CLU_045803_0_0_9"/>
<dbReference type="Proteomes" id="UP000010795">
    <property type="component" value="Chromosome"/>
</dbReference>
<dbReference type="GO" id="GO:0009847">
    <property type="term" value="P:spore germination"/>
    <property type="evidence" value="ECO:0007669"/>
    <property type="project" value="InterPro"/>
</dbReference>
<feature type="domain" description="Sporulation protein YpeB PepSY1 and PepSY2" evidence="1">
    <location>
        <begin position="185"/>
        <end position="376"/>
    </location>
</feature>